<protein>
    <submittedName>
        <fullName evidence="1">DUF1273 family protein</fullName>
    </submittedName>
</protein>
<comment type="caution">
    <text evidence="1">The sequence shown here is derived from an EMBL/GenBank/DDBJ whole genome shotgun (WGS) entry which is preliminary data.</text>
</comment>
<dbReference type="InterPro" id="IPR010697">
    <property type="entry name" value="YspA"/>
</dbReference>
<evidence type="ECO:0000313" key="1">
    <source>
        <dbReference type="EMBL" id="MBE5037683.1"/>
    </source>
</evidence>
<sequence length="160" mass="18220">MDKRTQTCCFTGHRHLPAGEEEAIWKRVQEHLIPLLEQGVRYFGVGGALGFDTLVAEKLLDLRRQYPQIRVILVLPFRGYQSRWTAAQQARAARIESRVDKVVYCCDAPSREAFLARDRHLVDGSAYCIGYCTRATGGTAYTLRYAEKQGLQIWNVIKSI</sequence>
<keyword evidence="2" id="KW-1185">Reference proteome</keyword>
<dbReference type="PANTHER" id="PTHR38440">
    <property type="entry name" value="UPF0398 PROTEIN YPSA"/>
    <property type="match status" value="1"/>
</dbReference>
<name>A0ABR9R3F3_9FIRM</name>
<organism evidence="1 2">
    <name type="scientific">Gemmiger gallinarum</name>
    <dbReference type="NCBI Taxonomy" id="2779354"/>
    <lineage>
        <taxon>Bacteria</taxon>
        <taxon>Bacillati</taxon>
        <taxon>Bacillota</taxon>
        <taxon>Clostridia</taxon>
        <taxon>Eubacteriales</taxon>
        <taxon>Gemmiger</taxon>
    </lineage>
</organism>
<dbReference type="PANTHER" id="PTHR38440:SF1">
    <property type="entry name" value="UPF0398 PROTEIN SPR0331"/>
    <property type="match status" value="1"/>
</dbReference>
<dbReference type="Proteomes" id="UP000768567">
    <property type="component" value="Unassembled WGS sequence"/>
</dbReference>
<accession>A0ABR9R3F3</accession>
<dbReference type="Pfam" id="PF06908">
    <property type="entry name" value="YpsA"/>
    <property type="match status" value="1"/>
</dbReference>
<dbReference type="EMBL" id="JADCKC010000002">
    <property type="protein sequence ID" value="MBE5037683.1"/>
    <property type="molecule type" value="Genomic_DNA"/>
</dbReference>
<dbReference type="SUPFAM" id="SSF102405">
    <property type="entry name" value="MCP/YpsA-like"/>
    <property type="match status" value="1"/>
</dbReference>
<dbReference type="RefSeq" id="WP_193501200.1">
    <property type="nucleotide sequence ID" value="NZ_JADCKC010000002.1"/>
</dbReference>
<reference evidence="1 2" key="1">
    <citation type="submission" date="2020-10" db="EMBL/GenBank/DDBJ databases">
        <title>ChiBAC.</title>
        <authorList>
            <person name="Zenner C."/>
            <person name="Hitch T.C.A."/>
            <person name="Clavel T."/>
        </authorList>
    </citation>
    <scope>NUCLEOTIDE SEQUENCE [LARGE SCALE GENOMIC DNA]</scope>
    <source>
        <strain evidence="1 2">DSM 109015</strain>
    </source>
</reference>
<evidence type="ECO:0000313" key="2">
    <source>
        <dbReference type="Proteomes" id="UP000768567"/>
    </source>
</evidence>
<gene>
    <name evidence="1" type="ORF">INF35_07790</name>
</gene>
<dbReference type="Gene3D" id="3.40.50.450">
    <property type="match status" value="1"/>
</dbReference>
<proteinExistence type="predicted"/>